<accession>A0AAE0L9F5</accession>
<protein>
    <submittedName>
        <fullName evidence="2">Uncharacterized protein</fullName>
    </submittedName>
</protein>
<name>A0AAE0L9F5_9CHLO</name>
<keyword evidence="3" id="KW-1185">Reference proteome</keyword>
<dbReference type="EMBL" id="LGRX02006310">
    <property type="protein sequence ID" value="KAK3276948.1"/>
    <property type="molecule type" value="Genomic_DNA"/>
</dbReference>
<dbReference type="Proteomes" id="UP001190700">
    <property type="component" value="Unassembled WGS sequence"/>
</dbReference>
<organism evidence="2 3">
    <name type="scientific">Cymbomonas tetramitiformis</name>
    <dbReference type="NCBI Taxonomy" id="36881"/>
    <lineage>
        <taxon>Eukaryota</taxon>
        <taxon>Viridiplantae</taxon>
        <taxon>Chlorophyta</taxon>
        <taxon>Pyramimonadophyceae</taxon>
        <taxon>Pyramimonadales</taxon>
        <taxon>Pyramimonadaceae</taxon>
        <taxon>Cymbomonas</taxon>
    </lineage>
</organism>
<dbReference type="AlphaFoldDB" id="A0AAE0L9F5"/>
<feature type="compositionally biased region" description="Low complexity" evidence="1">
    <location>
        <begin position="100"/>
        <end position="117"/>
    </location>
</feature>
<feature type="region of interest" description="Disordered" evidence="1">
    <location>
        <begin position="75"/>
        <end position="185"/>
    </location>
</feature>
<sequence length="185" mass="20104">MESPQGNKLVAKEMVFGHDQQVSMKQSQPSQRLGGGERLSMCNQFIITKDGQWIPNSNPSRLDPVPEYNFPAAKPEVVIKSNSSSTPKKSRVDALDSFMTGSRSSSRGSNASTARSSMALMGLDGNKRAASREARPDSQASRPDSRSSKPRPSSRENVQPALPKIDLSNSSQLQQARMRQLGLAS</sequence>
<evidence type="ECO:0000313" key="2">
    <source>
        <dbReference type="EMBL" id="KAK3276948.1"/>
    </source>
</evidence>
<feature type="compositionally biased region" description="Basic and acidic residues" evidence="1">
    <location>
        <begin position="125"/>
        <end position="136"/>
    </location>
</feature>
<reference evidence="2 3" key="1">
    <citation type="journal article" date="2015" name="Genome Biol. Evol.">
        <title>Comparative Genomics of a Bacterivorous Green Alga Reveals Evolutionary Causalities and Consequences of Phago-Mixotrophic Mode of Nutrition.</title>
        <authorList>
            <person name="Burns J.A."/>
            <person name="Paasch A."/>
            <person name="Narechania A."/>
            <person name="Kim E."/>
        </authorList>
    </citation>
    <scope>NUCLEOTIDE SEQUENCE [LARGE SCALE GENOMIC DNA]</scope>
    <source>
        <strain evidence="2 3">PLY_AMNH</strain>
    </source>
</reference>
<evidence type="ECO:0000256" key="1">
    <source>
        <dbReference type="SAM" id="MobiDB-lite"/>
    </source>
</evidence>
<gene>
    <name evidence="2" type="ORF">CYMTET_15014</name>
</gene>
<comment type="caution">
    <text evidence="2">The sequence shown here is derived from an EMBL/GenBank/DDBJ whole genome shotgun (WGS) entry which is preliminary data.</text>
</comment>
<evidence type="ECO:0000313" key="3">
    <source>
        <dbReference type="Proteomes" id="UP001190700"/>
    </source>
</evidence>
<feature type="compositionally biased region" description="Polar residues" evidence="1">
    <location>
        <begin position="167"/>
        <end position="177"/>
    </location>
</feature>
<proteinExistence type="predicted"/>